<feature type="transmembrane region" description="Helical" evidence="1">
    <location>
        <begin position="246"/>
        <end position="266"/>
    </location>
</feature>
<evidence type="ECO:0000313" key="2">
    <source>
        <dbReference type="EMBL" id="NGN98467.1"/>
    </source>
</evidence>
<feature type="transmembrane region" description="Helical" evidence="1">
    <location>
        <begin position="123"/>
        <end position="145"/>
    </location>
</feature>
<keyword evidence="3" id="KW-1185">Reference proteome</keyword>
<accession>A0A6M1RQY0</accession>
<keyword evidence="1" id="KW-1133">Transmembrane helix</keyword>
<keyword evidence="1" id="KW-0472">Membrane</keyword>
<dbReference type="AlphaFoldDB" id="A0A6M1RQY0"/>
<dbReference type="EMBL" id="JAALDL010000009">
    <property type="protein sequence ID" value="NGN98467.1"/>
    <property type="molecule type" value="Genomic_DNA"/>
</dbReference>
<name>A0A6M1RQY0_9GAMM</name>
<evidence type="ECO:0000313" key="3">
    <source>
        <dbReference type="Proteomes" id="UP000473008"/>
    </source>
</evidence>
<comment type="caution">
    <text evidence="2">The sequence shown here is derived from an EMBL/GenBank/DDBJ whole genome shotgun (WGS) entry which is preliminary data.</text>
</comment>
<dbReference type="RefSeq" id="WP_165014051.1">
    <property type="nucleotide sequence ID" value="NZ_JAALDL010000009.1"/>
</dbReference>
<reference evidence="2 3" key="1">
    <citation type="submission" date="2020-02" db="EMBL/GenBank/DDBJ databases">
        <title>The draft genome of Grimontia sedimenta sp. nov., isolated from benthic sediments near coral reefs south of Kuwait.</title>
        <authorList>
            <person name="Mahmoud H.M."/>
            <person name="Jose L."/>
            <person name="Eapen S."/>
        </authorList>
    </citation>
    <scope>NUCLEOTIDE SEQUENCE [LARGE SCALE GENOMIC DNA]</scope>
    <source>
        <strain evidence="2 3">S25</strain>
    </source>
</reference>
<evidence type="ECO:0008006" key="4">
    <source>
        <dbReference type="Google" id="ProtNLM"/>
    </source>
</evidence>
<evidence type="ECO:0000256" key="1">
    <source>
        <dbReference type="SAM" id="Phobius"/>
    </source>
</evidence>
<feature type="transmembrane region" description="Helical" evidence="1">
    <location>
        <begin position="151"/>
        <end position="170"/>
    </location>
</feature>
<feature type="transmembrane region" description="Helical" evidence="1">
    <location>
        <begin position="286"/>
        <end position="310"/>
    </location>
</feature>
<proteinExistence type="predicted"/>
<feature type="transmembrane region" description="Helical" evidence="1">
    <location>
        <begin position="82"/>
        <end position="102"/>
    </location>
</feature>
<keyword evidence="1" id="KW-0812">Transmembrane</keyword>
<protein>
    <recommendedName>
        <fullName evidence="4">O-antigen ligase domain-containing protein</fullName>
    </recommendedName>
</protein>
<organism evidence="2 3">
    <name type="scientific">Grimontia sedimenti</name>
    <dbReference type="NCBI Taxonomy" id="2711294"/>
    <lineage>
        <taxon>Bacteria</taxon>
        <taxon>Pseudomonadati</taxon>
        <taxon>Pseudomonadota</taxon>
        <taxon>Gammaproteobacteria</taxon>
        <taxon>Vibrionales</taxon>
        <taxon>Vibrionaceae</taxon>
        <taxon>Grimontia</taxon>
    </lineage>
</organism>
<gene>
    <name evidence="2" type="ORF">G5S52_12655</name>
</gene>
<feature type="transmembrane region" description="Helical" evidence="1">
    <location>
        <begin position="54"/>
        <end position="76"/>
    </location>
</feature>
<feature type="transmembrane region" description="Helical" evidence="1">
    <location>
        <begin position="25"/>
        <end position="42"/>
    </location>
</feature>
<sequence length="321" mass="36409">MIVALSISIYGSALGLLNDNSIYDIVAGAMHFLLGPLVYYYFRTSELEHVSEYFFERLCYITLLSYSIVILAMYVLPKLLGINIYLGLASQVLIFSFFYYLAKNKLLLSAMTLGVIFLSGKRGVFVALIFSSCVFLFPHFIRYYYKTLLKFLAISITAIIVTISISPELVDKAVDKFSIGSDFSLETYSSGRVEELSSAVGAWTSNDGNIVLGTGFGFRYTFLYSDPNIPDVNNYKNVHFSYINPIISFGVILGPLYLLVVLLMFFSCLQNKNENFRFLKWCAVSFLIYSAFVFNLYNEILLWMILGMIMKSSSKFKDSKI</sequence>
<dbReference type="Proteomes" id="UP000473008">
    <property type="component" value="Unassembled WGS sequence"/>
</dbReference>